<dbReference type="Proteomes" id="UP000053424">
    <property type="component" value="Unassembled WGS sequence"/>
</dbReference>
<proteinExistence type="predicted"/>
<reference evidence="1 2" key="1">
    <citation type="submission" date="2014-04" db="EMBL/GenBank/DDBJ databases">
        <authorList>
            <consortium name="DOE Joint Genome Institute"/>
            <person name="Kuo A."/>
            <person name="Gay G."/>
            <person name="Dore J."/>
            <person name="Kohler A."/>
            <person name="Nagy L.G."/>
            <person name="Floudas D."/>
            <person name="Copeland A."/>
            <person name="Barry K.W."/>
            <person name="Cichocki N."/>
            <person name="Veneault-Fourrey C."/>
            <person name="LaButti K."/>
            <person name="Lindquist E.A."/>
            <person name="Lipzen A."/>
            <person name="Lundell T."/>
            <person name="Morin E."/>
            <person name="Murat C."/>
            <person name="Sun H."/>
            <person name="Tunlid A."/>
            <person name="Henrissat B."/>
            <person name="Grigoriev I.V."/>
            <person name="Hibbett D.S."/>
            <person name="Martin F."/>
            <person name="Nordberg H.P."/>
            <person name="Cantor M.N."/>
            <person name="Hua S.X."/>
        </authorList>
    </citation>
    <scope>NUCLEOTIDE SEQUENCE [LARGE SCALE GENOMIC DNA]</scope>
    <source>
        <strain evidence="2">h7</strain>
    </source>
</reference>
<dbReference type="HOGENOM" id="CLU_3068909_0_0_1"/>
<evidence type="ECO:0000313" key="2">
    <source>
        <dbReference type="Proteomes" id="UP000053424"/>
    </source>
</evidence>
<sequence length="53" mass="6043">MPGRYVNDYGQGKGRRGGHRTVTLAHLYSVSYLHSPRTHMATNLRIIKQYARG</sequence>
<accession>A0A0C3BNZ1</accession>
<dbReference type="EMBL" id="KN831791">
    <property type="protein sequence ID" value="KIM38390.1"/>
    <property type="molecule type" value="Genomic_DNA"/>
</dbReference>
<reference evidence="2" key="2">
    <citation type="submission" date="2015-01" db="EMBL/GenBank/DDBJ databases">
        <title>Evolutionary Origins and Diversification of the Mycorrhizal Mutualists.</title>
        <authorList>
            <consortium name="DOE Joint Genome Institute"/>
            <consortium name="Mycorrhizal Genomics Consortium"/>
            <person name="Kohler A."/>
            <person name="Kuo A."/>
            <person name="Nagy L.G."/>
            <person name="Floudas D."/>
            <person name="Copeland A."/>
            <person name="Barry K.W."/>
            <person name="Cichocki N."/>
            <person name="Veneault-Fourrey C."/>
            <person name="LaButti K."/>
            <person name="Lindquist E.A."/>
            <person name="Lipzen A."/>
            <person name="Lundell T."/>
            <person name="Morin E."/>
            <person name="Murat C."/>
            <person name="Riley R."/>
            <person name="Ohm R."/>
            <person name="Sun H."/>
            <person name="Tunlid A."/>
            <person name="Henrissat B."/>
            <person name="Grigoriev I.V."/>
            <person name="Hibbett D.S."/>
            <person name="Martin F."/>
        </authorList>
    </citation>
    <scope>NUCLEOTIDE SEQUENCE [LARGE SCALE GENOMIC DNA]</scope>
    <source>
        <strain evidence="2">h7</strain>
    </source>
</reference>
<gene>
    <name evidence="1" type="ORF">M413DRAFT_245531</name>
</gene>
<keyword evidence="2" id="KW-1185">Reference proteome</keyword>
<dbReference type="AlphaFoldDB" id="A0A0C3BNZ1"/>
<organism evidence="1 2">
    <name type="scientific">Hebeloma cylindrosporum</name>
    <dbReference type="NCBI Taxonomy" id="76867"/>
    <lineage>
        <taxon>Eukaryota</taxon>
        <taxon>Fungi</taxon>
        <taxon>Dikarya</taxon>
        <taxon>Basidiomycota</taxon>
        <taxon>Agaricomycotina</taxon>
        <taxon>Agaricomycetes</taxon>
        <taxon>Agaricomycetidae</taxon>
        <taxon>Agaricales</taxon>
        <taxon>Agaricineae</taxon>
        <taxon>Hymenogastraceae</taxon>
        <taxon>Hebeloma</taxon>
    </lineage>
</organism>
<protein>
    <submittedName>
        <fullName evidence="1">Uncharacterized protein</fullName>
    </submittedName>
</protein>
<name>A0A0C3BNZ1_HEBCY</name>
<evidence type="ECO:0000313" key="1">
    <source>
        <dbReference type="EMBL" id="KIM38390.1"/>
    </source>
</evidence>